<reference evidence="2 3" key="1">
    <citation type="submission" date="2024-03" db="EMBL/GenBank/DDBJ databases">
        <title>Novel species of the genus Variovorax.</title>
        <authorList>
            <person name="Liu Q."/>
            <person name="Xin Y.-H."/>
        </authorList>
    </citation>
    <scope>NUCLEOTIDE SEQUENCE [LARGE SCALE GENOMIC DNA]</scope>
    <source>
        <strain evidence="2 3">KACC 18901</strain>
    </source>
</reference>
<organism evidence="2 3">
    <name type="scientific">Variovorax robiniae</name>
    <dbReference type="NCBI Taxonomy" id="1836199"/>
    <lineage>
        <taxon>Bacteria</taxon>
        <taxon>Pseudomonadati</taxon>
        <taxon>Pseudomonadota</taxon>
        <taxon>Betaproteobacteria</taxon>
        <taxon>Burkholderiales</taxon>
        <taxon>Comamonadaceae</taxon>
        <taxon>Variovorax</taxon>
    </lineage>
</organism>
<evidence type="ECO:0000313" key="3">
    <source>
        <dbReference type="Proteomes" id="UP001367030"/>
    </source>
</evidence>
<dbReference type="RefSeq" id="WP_340334491.1">
    <property type="nucleotide sequence ID" value="NZ_JBBKZS010000002.1"/>
</dbReference>
<name>A0ABU8X3P9_9BURK</name>
<feature type="chain" id="PRO_5045215836" description="DUF4189 domain-containing protein" evidence="1">
    <location>
        <begin position="23"/>
        <end position="126"/>
    </location>
</feature>
<sequence length="126" mass="12525">MKSTFPKFVAASLVLVGGAASADILAGIGWAANQAAVVCYVFNAGSGPVDITSKAIVNEVTGNAYPAAGSCTNSLASGRTCALTAAVQANGANTCKFVLSPSGADVRGQMEVRNSTGTILNSIGLR</sequence>
<dbReference type="EMBL" id="JBBKZS010000002">
    <property type="protein sequence ID" value="MEJ8854433.1"/>
    <property type="molecule type" value="Genomic_DNA"/>
</dbReference>
<evidence type="ECO:0000256" key="1">
    <source>
        <dbReference type="SAM" id="SignalP"/>
    </source>
</evidence>
<accession>A0ABU8X3P9</accession>
<gene>
    <name evidence="2" type="ORF">WKW79_07630</name>
</gene>
<proteinExistence type="predicted"/>
<comment type="caution">
    <text evidence="2">The sequence shown here is derived from an EMBL/GenBank/DDBJ whole genome shotgun (WGS) entry which is preliminary data.</text>
</comment>
<dbReference type="Proteomes" id="UP001367030">
    <property type="component" value="Unassembled WGS sequence"/>
</dbReference>
<keyword evidence="3" id="KW-1185">Reference proteome</keyword>
<keyword evidence="1" id="KW-0732">Signal</keyword>
<feature type="signal peptide" evidence="1">
    <location>
        <begin position="1"/>
        <end position="22"/>
    </location>
</feature>
<protein>
    <recommendedName>
        <fullName evidence="4">DUF4189 domain-containing protein</fullName>
    </recommendedName>
</protein>
<evidence type="ECO:0000313" key="2">
    <source>
        <dbReference type="EMBL" id="MEJ8854433.1"/>
    </source>
</evidence>
<evidence type="ECO:0008006" key="4">
    <source>
        <dbReference type="Google" id="ProtNLM"/>
    </source>
</evidence>